<dbReference type="InterPro" id="IPR002129">
    <property type="entry name" value="PyrdxlP-dep_de-COase"/>
</dbReference>
<dbReference type="GO" id="GO:0005737">
    <property type="term" value="C:cytoplasm"/>
    <property type="evidence" value="ECO:0007669"/>
    <property type="project" value="TreeGrafter"/>
</dbReference>
<dbReference type="InterPro" id="IPR015421">
    <property type="entry name" value="PyrdxlP-dep_Trfase_major"/>
</dbReference>
<gene>
    <name evidence="6" type="ORF">ADEAN_000009400</name>
</gene>
<comment type="cofactor">
    <cofactor evidence="1 5">
        <name>pyridoxal 5'-phosphate</name>
        <dbReference type="ChEBI" id="CHEBI:597326"/>
    </cofactor>
</comment>
<dbReference type="PANTHER" id="PTHR11999">
    <property type="entry name" value="GROUP II PYRIDOXAL-5-PHOSPHATE DECARBOXYLASE"/>
    <property type="match status" value="1"/>
</dbReference>
<comment type="similarity">
    <text evidence="5">Belongs to the group II decarboxylase family.</text>
</comment>
<dbReference type="AlphaFoldDB" id="A0A7G2C442"/>
<dbReference type="InterPro" id="IPR015424">
    <property type="entry name" value="PyrdxlP-dep_Trfase"/>
</dbReference>
<keyword evidence="4 5" id="KW-0456">Lyase</keyword>
<dbReference type="VEuPathDB" id="TriTrypDB:ADEAN_000009400"/>
<dbReference type="Proteomes" id="UP000515908">
    <property type="component" value="Chromosome 01"/>
</dbReference>
<dbReference type="PANTHER" id="PTHR11999:SF70">
    <property type="entry name" value="MIP05841P"/>
    <property type="match status" value="1"/>
</dbReference>
<reference evidence="6 7" key="1">
    <citation type="submission" date="2020-08" db="EMBL/GenBank/DDBJ databases">
        <authorList>
            <person name="Newling K."/>
            <person name="Davey J."/>
            <person name="Forrester S."/>
        </authorList>
    </citation>
    <scope>NUCLEOTIDE SEQUENCE [LARGE SCALE GENOMIC DNA]</scope>
    <source>
        <strain evidence="7">Crithidia deanei Carvalho (ATCC PRA-265)</strain>
    </source>
</reference>
<dbReference type="Gene3D" id="3.40.640.10">
    <property type="entry name" value="Type I PLP-dependent aspartate aminotransferase-like (Major domain)"/>
    <property type="match status" value="1"/>
</dbReference>
<dbReference type="GO" id="GO:0016831">
    <property type="term" value="F:carboxy-lyase activity"/>
    <property type="evidence" value="ECO:0007669"/>
    <property type="project" value="UniProtKB-KW"/>
</dbReference>
<dbReference type="GO" id="GO:0030170">
    <property type="term" value="F:pyridoxal phosphate binding"/>
    <property type="evidence" value="ECO:0007669"/>
    <property type="project" value="InterPro"/>
</dbReference>
<name>A0A7G2C442_9TRYP</name>
<keyword evidence="3 5" id="KW-0663">Pyridoxal phosphate</keyword>
<dbReference type="GO" id="GO:0019752">
    <property type="term" value="P:carboxylic acid metabolic process"/>
    <property type="evidence" value="ECO:0007669"/>
    <property type="project" value="InterPro"/>
</dbReference>
<accession>A0A7G2C442</accession>
<evidence type="ECO:0000256" key="2">
    <source>
        <dbReference type="ARBA" id="ARBA00022793"/>
    </source>
</evidence>
<organism evidence="6 7">
    <name type="scientific">Angomonas deanei</name>
    <dbReference type="NCBI Taxonomy" id="59799"/>
    <lineage>
        <taxon>Eukaryota</taxon>
        <taxon>Discoba</taxon>
        <taxon>Euglenozoa</taxon>
        <taxon>Kinetoplastea</taxon>
        <taxon>Metakinetoplastina</taxon>
        <taxon>Trypanosomatida</taxon>
        <taxon>Trypanosomatidae</taxon>
        <taxon>Strigomonadinae</taxon>
        <taxon>Angomonas</taxon>
    </lineage>
</organism>
<dbReference type="SUPFAM" id="SSF53383">
    <property type="entry name" value="PLP-dependent transferases"/>
    <property type="match status" value="1"/>
</dbReference>
<evidence type="ECO:0000256" key="1">
    <source>
        <dbReference type="ARBA" id="ARBA00001933"/>
    </source>
</evidence>
<dbReference type="InterPro" id="IPR010977">
    <property type="entry name" value="Aromatic_deC"/>
</dbReference>
<evidence type="ECO:0000256" key="3">
    <source>
        <dbReference type="ARBA" id="ARBA00022898"/>
    </source>
</evidence>
<dbReference type="EMBL" id="LR877145">
    <property type="protein sequence ID" value="CAD2212682.1"/>
    <property type="molecule type" value="Genomic_DNA"/>
</dbReference>
<evidence type="ECO:0000256" key="4">
    <source>
        <dbReference type="ARBA" id="ARBA00023239"/>
    </source>
</evidence>
<protein>
    <submittedName>
        <fullName evidence="6">Pyridoxal-dependent decarboxylase conserved domain containing protein, putative</fullName>
    </submittedName>
</protein>
<evidence type="ECO:0000256" key="5">
    <source>
        <dbReference type="RuleBase" id="RU000382"/>
    </source>
</evidence>
<sequence>MKCFELLKKCTESVSNTRAAFCLSAFPSRPAPQESPLHKCVVRLLNDRFPRLGLMFGACDSRHLGTFASLAAEKLSFCNTPVFGQHSAELQRTLTNTIAGRLALPKKFLWPTSSGGRKSGDNINQLLWSPKGGTHATHSVSLAGITSSTAVYSFEKGNRAVPQQGGGLLFDSITLSYVALLHTVKSQGLYRCGGSRTRLSGGSDLLDKLVIYCSDQVDPHLTAVARLLGFVHVRTLLTVVNKTARNYSLSVEELKEKIGEDLGNGLFPALVVGVFGSQCSGGVDPLEEMSQFCAATGVWFHIDASYGIFGLLQQEGEALGHSFSQADSVCVALSNPALPGGLARSPGSLSSVCLFVADTRKVAYCQRDLLEARTSTSYNHVRDTARDDAFGFALPTASPNGLLQLSVDLLCSDREKEMQHTQQCLATLQQLLHADGRFDCSISSSSFGFILFKFSFLSDEQTEQLADEWIRVLSEGDALMSLDVYVRVIVLQRRVWIALSTGVTSDNPVQDAKSVYDSLKCVADGACPSA</sequence>
<evidence type="ECO:0000313" key="7">
    <source>
        <dbReference type="Proteomes" id="UP000515908"/>
    </source>
</evidence>
<proteinExistence type="inferred from homology"/>
<keyword evidence="7" id="KW-1185">Reference proteome</keyword>
<evidence type="ECO:0000313" key="6">
    <source>
        <dbReference type="EMBL" id="CAD2212682.1"/>
    </source>
</evidence>
<dbReference type="Pfam" id="PF00282">
    <property type="entry name" value="Pyridoxal_deC"/>
    <property type="match status" value="1"/>
</dbReference>
<keyword evidence="2" id="KW-0210">Decarboxylase</keyword>